<evidence type="ECO:0000256" key="5">
    <source>
        <dbReference type="SAM" id="SignalP"/>
    </source>
</evidence>
<dbReference type="Gramene" id="TVU16385">
    <property type="protein sequence ID" value="TVU16385"/>
    <property type="gene ID" value="EJB05_39944"/>
</dbReference>
<evidence type="ECO:0000256" key="4">
    <source>
        <dbReference type="SAM" id="Phobius"/>
    </source>
</evidence>
<feature type="chain" id="PRO_5023806628" description="Wall-associated receptor kinase galacturonan-binding domain-containing protein" evidence="5">
    <location>
        <begin position="27"/>
        <end position="414"/>
    </location>
</feature>
<dbReference type="Gene3D" id="1.10.510.10">
    <property type="entry name" value="Transferase(Phosphotransferase) domain 1"/>
    <property type="match status" value="1"/>
</dbReference>
<gene>
    <name evidence="7" type="ORF">EJB05_39944</name>
</gene>
<evidence type="ECO:0000256" key="1">
    <source>
        <dbReference type="ARBA" id="ARBA00004167"/>
    </source>
</evidence>
<proteinExistence type="predicted"/>
<evidence type="ECO:0000259" key="6">
    <source>
        <dbReference type="Pfam" id="PF13947"/>
    </source>
</evidence>
<feature type="region of interest" description="Disordered" evidence="3">
    <location>
        <begin position="368"/>
        <end position="397"/>
    </location>
</feature>
<feature type="domain" description="Wall-associated receptor kinase galacturonan-binding" evidence="6">
    <location>
        <begin position="35"/>
        <end position="86"/>
    </location>
</feature>
<dbReference type="Proteomes" id="UP000324897">
    <property type="component" value="Unassembled WGS sequence"/>
</dbReference>
<organism evidence="7 8">
    <name type="scientific">Eragrostis curvula</name>
    <name type="common">weeping love grass</name>
    <dbReference type="NCBI Taxonomy" id="38414"/>
    <lineage>
        <taxon>Eukaryota</taxon>
        <taxon>Viridiplantae</taxon>
        <taxon>Streptophyta</taxon>
        <taxon>Embryophyta</taxon>
        <taxon>Tracheophyta</taxon>
        <taxon>Spermatophyta</taxon>
        <taxon>Magnoliopsida</taxon>
        <taxon>Liliopsida</taxon>
        <taxon>Poales</taxon>
        <taxon>Poaceae</taxon>
        <taxon>PACMAD clade</taxon>
        <taxon>Chloridoideae</taxon>
        <taxon>Eragrostideae</taxon>
        <taxon>Eragrostidinae</taxon>
        <taxon>Eragrostis</taxon>
    </lineage>
</organism>
<keyword evidence="2 5" id="KW-0732">Signal</keyword>
<evidence type="ECO:0000313" key="8">
    <source>
        <dbReference type="Proteomes" id="UP000324897"/>
    </source>
</evidence>
<protein>
    <recommendedName>
        <fullName evidence="6">Wall-associated receptor kinase galacturonan-binding domain-containing protein</fullName>
    </recommendedName>
</protein>
<dbReference type="OrthoDB" id="288203at2759"/>
<dbReference type="GO" id="GO:0016020">
    <property type="term" value="C:membrane"/>
    <property type="evidence" value="ECO:0007669"/>
    <property type="project" value="UniProtKB-SubCell"/>
</dbReference>
<keyword evidence="8" id="KW-1185">Reference proteome</keyword>
<feature type="non-terminal residue" evidence="7">
    <location>
        <position position="1"/>
    </location>
</feature>
<dbReference type="InterPro" id="IPR025287">
    <property type="entry name" value="WAK_GUB"/>
</dbReference>
<comment type="caution">
    <text evidence="7">The sequence shown here is derived from an EMBL/GenBank/DDBJ whole genome shotgun (WGS) entry which is preliminary data.</text>
</comment>
<keyword evidence="4" id="KW-0472">Membrane</keyword>
<reference evidence="7 8" key="1">
    <citation type="journal article" date="2019" name="Sci. Rep.">
        <title>A high-quality genome of Eragrostis curvula grass provides insights into Poaceae evolution and supports new strategies to enhance forage quality.</title>
        <authorList>
            <person name="Carballo J."/>
            <person name="Santos B.A.C.M."/>
            <person name="Zappacosta D."/>
            <person name="Garbus I."/>
            <person name="Selva J.P."/>
            <person name="Gallo C.A."/>
            <person name="Diaz A."/>
            <person name="Albertini E."/>
            <person name="Caccamo M."/>
            <person name="Echenique V."/>
        </authorList>
    </citation>
    <scope>NUCLEOTIDE SEQUENCE [LARGE SCALE GENOMIC DNA]</scope>
    <source>
        <strain evidence="8">cv. Victoria</strain>
        <tissue evidence="7">Leaf</tissue>
    </source>
</reference>
<feature type="transmembrane region" description="Helical" evidence="4">
    <location>
        <begin position="294"/>
        <end position="313"/>
    </location>
</feature>
<accession>A0A5J9TYP6</accession>
<feature type="compositionally biased region" description="Polar residues" evidence="3">
    <location>
        <begin position="369"/>
        <end position="397"/>
    </location>
</feature>
<dbReference type="PANTHER" id="PTHR33491">
    <property type="entry name" value="OSJNBA0016N04.9 PROTEIN"/>
    <property type="match status" value="1"/>
</dbReference>
<evidence type="ECO:0000256" key="3">
    <source>
        <dbReference type="SAM" id="MobiDB-lite"/>
    </source>
</evidence>
<name>A0A5J9TYP6_9POAL</name>
<keyword evidence="4" id="KW-1133">Transmembrane helix</keyword>
<evidence type="ECO:0000256" key="2">
    <source>
        <dbReference type="ARBA" id="ARBA00022729"/>
    </source>
</evidence>
<dbReference type="Pfam" id="PF13947">
    <property type="entry name" value="GUB_WAK_bind"/>
    <property type="match status" value="1"/>
</dbReference>
<sequence>MTNPIFRPGTIGALVLQLLVAAIAGGTPPIALPGCPASCGNLSVPYPFGIGEGCSYKGFNLTCDETRHPAKLLLGDGLEVLDFDLDGLVRINSKVFLSESPEFSGTWSALPTTGPFKVSNTDNWFVALGCNILAQLSPQNPPLGSGNYTSSCAAMCVDDLNDEVSSSCSGIGRCRASIRLPVPSYFINVTRLVLHESTATDSPRSTGYLGMFIVEKAWFSTYGGDINLDPRQRFVLRTVPVVLEWSLDSNWTCIGSNSFLYGDPFLTVLETGTNCFCSDGYRGNPYLANGCQGLITIIAISAGFGLLFSLLGFRDNRLSDILDPQIVEEGGTEDAVVVARLAEACLSLKGEERPTMRQVETTLEDVQGSKVNSKLSRTRQNAPNDQSYTGCKSGDGTRQYSLEKEFIQSSEFPR</sequence>
<evidence type="ECO:0000313" key="7">
    <source>
        <dbReference type="EMBL" id="TVU16385.1"/>
    </source>
</evidence>
<dbReference type="EMBL" id="RWGY01000031">
    <property type="protein sequence ID" value="TVU16385.1"/>
    <property type="molecule type" value="Genomic_DNA"/>
</dbReference>
<keyword evidence="4" id="KW-0812">Transmembrane</keyword>
<dbReference type="AlphaFoldDB" id="A0A5J9TYP6"/>
<dbReference type="GO" id="GO:0030247">
    <property type="term" value="F:polysaccharide binding"/>
    <property type="evidence" value="ECO:0007669"/>
    <property type="project" value="InterPro"/>
</dbReference>
<comment type="subcellular location">
    <subcellularLocation>
        <location evidence="1">Membrane</location>
        <topology evidence="1">Single-pass membrane protein</topology>
    </subcellularLocation>
</comment>
<feature type="signal peptide" evidence="5">
    <location>
        <begin position="1"/>
        <end position="26"/>
    </location>
</feature>